<dbReference type="Proteomes" id="UP000807469">
    <property type="component" value="Unassembled WGS sequence"/>
</dbReference>
<feature type="region of interest" description="Disordered" evidence="1">
    <location>
        <begin position="458"/>
        <end position="502"/>
    </location>
</feature>
<dbReference type="OrthoDB" id="3133596at2759"/>
<reference evidence="2" key="1">
    <citation type="submission" date="2020-11" db="EMBL/GenBank/DDBJ databases">
        <authorList>
            <consortium name="DOE Joint Genome Institute"/>
            <person name="Ahrendt S."/>
            <person name="Riley R."/>
            <person name="Andreopoulos W."/>
            <person name="Labutti K."/>
            <person name="Pangilinan J."/>
            <person name="Ruiz-Duenas F.J."/>
            <person name="Barrasa J.M."/>
            <person name="Sanchez-Garcia M."/>
            <person name="Camarero S."/>
            <person name="Miyauchi S."/>
            <person name="Serrano A."/>
            <person name="Linde D."/>
            <person name="Babiker R."/>
            <person name="Drula E."/>
            <person name="Ayuso-Fernandez I."/>
            <person name="Pacheco R."/>
            <person name="Padilla G."/>
            <person name="Ferreira P."/>
            <person name="Barriuso J."/>
            <person name="Kellner H."/>
            <person name="Castanera R."/>
            <person name="Alfaro M."/>
            <person name="Ramirez L."/>
            <person name="Pisabarro A.G."/>
            <person name="Kuo A."/>
            <person name="Tritt A."/>
            <person name="Lipzen A."/>
            <person name="He G."/>
            <person name="Yan M."/>
            <person name="Ng V."/>
            <person name="Cullen D."/>
            <person name="Martin F."/>
            <person name="Rosso M.-N."/>
            <person name="Henrissat B."/>
            <person name="Hibbett D."/>
            <person name="Martinez A.T."/>
            <person name="Grigoriev I.V."/>
        </authorList>
    </citation>
    <scope>NUCLEOTIDE SEQUENCE</scope>
    <source>
        <strain evidence="2">CIRM-BRFM 674</strain>
    </source>
</reference>
<accession>A0A9P5Z356</accession>
<protein>
    <recommendedName>
        <fullName evidence="4">HNH nuclease domain-containing protein</fullName>
    </recommendedName>
</protein>
<evidence type="ECO:0000313" key="3">
    <source>
        <dbReference type="Proteomes" id="UP000807469"/>
    </source>
</evidence>
<gene>
    <name evidence="2" type="ORF">BDN70DRAFT_879370</name>
</gene>
<dbReference type="AlphaFoldDB" id="A0A9P5Z356"/>
<evidence type="ECO:0000313" key="2">
    <source>
        <dbReference type="EMBL" id="KAF9478970.1"/>
    </source>
</evidence>
<organism evidence="2 3">
    <name type="scientific">Pholiota conissans</name>
    <dbReference type="NCBI Taxonomy" id="109636"/>
    <lineage>
        <taxon>Eukaryota</taxon>
        <taxon>Fungi</taxon>
        <taxon>Dikarya</taxon>
        <taxon>Basidiomycota</taxon>
        <taxon>Agaricomycotina</taxon>
        <taxon>Agaricomycetes</taxon>
        <taxon>Agaricomycetidae</taxon>
        <taxon>Agaricales</taxon>
        <taxon>Agaricineae</taxon>
        <taxon>Strophariaceae</taxon>
        <taxon>Pholiota</taxon>
    </lineage>
</organism>
<evidence type="ECO:0008006" key="4">
    <source>
        <dbReference type="Google" id="ProtNLM"/>
    </source>
</evidence>
<evidence type="ECO:0000256" key="1">
    <source>
        <dbReference type="SAM" id="MobiDB-lite"/>
    </source>
</evidence>
<feature type="region of interest" description="Disordered" evidence="1">
    <location>
        <begin position="63"/>
        <end position="101"/>
    </location>
</feature>
<name>A0A9P5Z356_9AGAR</name>
<comment type="caution">
    <text evidence="2">The sequence shown here is derived from an EMBL/GenBank/DDBJ whole genome shotgun (WGS) entry which is preliminary data.</text>
</comment>
<feature type="compositionally biased region" description="Polar residues" evidence="1">
    <location>
        <begin position="385"/>
        <end position="394"/>
    </location>
</feature>
<proteinExistence type="predicted"/>
<dbReference type="EMBL" id="MU155223">
    <property type="protein sequence ID" value="KAF9478970.1"/>
    <property type="molecule type" value="Genomic_DNA"/>
</dbReference>
<feature type="region of interest" description="Disordered" evidence="1">
    <location>
        <begin position="352"/>
        <end position="414"/>
    </location>
</feature>
<keyword evidence="3" id="KW-1185">Reference proteome</keyword>
<sequence>MTTEISERPATPLQRLLPIECYRHCDSCTCESCSGTERYSCFCPYCTCSSCSAKAERNADTRDTHLNDDNISVADEDINGKRKQKSQPSNQQPPRKRIKPPHATTIWDHVDAAALDATDLDVPPDVSRFCQVSLAYSASDCLRMCHVVPWTLDEDNLAKLEFAWGLPYRGLYLHSRYNIMTLTTALYGSFIHDCWALLPMDHEYLTALVTMFDSKGSWRKMVRDNDRMTKIYKGAKSFRYLFLPLAHNGGLRDPVIRRNLDTWAESLLTPTNCKINFFPYQKLPVLVSHVQPHYAIFSLGSKLQEHNLTVEDFLGSEYAKLRRKHLDLNFEACIALVSKLYKRWTIRKPPRDFAPRSDGMTEDSDLEDDISTSDECSIRSPMKVASQSSVQSDWNPRRKRRDPGDENVYPDDSLTAIMDENATAYGSDYENDAPDDFLTDDESNSLFNARLNGWVSNITSGLSPPPPSPASSRSGVVPASVTECDSDGDDVKDIGLADMDIS</sequence>
<feature type="compositionally biased region" description="Low complexity" evidence="1">
    <location>
        <begin position="470"/>
        <end position="481"/>
    </location>
</feature>
<feature type="compositionally biased region" description="Acidic residues" evidence="1">
    <location>
        <begin position="360"/>
        <end position="372"/>
    </location>
</feature>